<organism evidence="3">
    <name type="scientific">Theileria annulata</name>
    <dbReference type="NCBI Taxonomy" id="5874"/>
    <lineage>
        <taxon>Eukaryota</taxon>
        <taxon>Sar</taxon>
        <taxon>Alveolata</taxon>
        <taxon>Apicomplexa</taxon>
        <taxon>Aconoidasida</taxon>
        <taxon>Piroplasmida</taxon>
        <taxon>Theileriidae</taxon>
        <taxon>Theileria</taxon>
    </lineage>
</organism>
<evidence type="ECO:0000313" key="2">
    <source>
        <dbReference type="EMBL" id="SVP88420.1"/>
    </source>
</evidence>
<gene>
    <name evidence="2" type="ORF">TAT_000028300</name>
    <name evidence="3" type="ORF">TAV_000028200</name>
</gene>
<dbReference type="EMBL" id="UIVS01000001">
    <property type="protein sequence ID" value="SVP89587.1"/>
    <property type="molecule type" value="Genomic_DNA"/>
</dbReference>
<sequence length="607" mass="67841">MAVYAFNSPDVQGVNTPLSGLSHSPLSARHQSPVTSYVVPSTSPVKVVSSPNLSKNGGHGFTQSAGVLPQNSQDTREISTVYLPPIRYRYDNATGTLVQVSGQSPNANFSASSSVQSPSGQFPPNFSPPLTSFSPTFDGNLSHFLNTNPLNQNNQLNFQNQPNQMNGQKGVNSFWNQPMGGPNRLQTPTNQVYKFTNFSPQNFNKPVQPQFNQPSGTHFSNFQPNVTQFDPGVFNNAQFGGAQFKPFYQNSPQFNQQPPGPQFSQPPNGFYGNFNQSVPTFGNGQNSGNTRTVGGGNFHRYGNHLYMDTPRARYEAAVKDYYNRINNYNNYPNYGDYNPNFGGFNPNFNGFNPNFNNQGYTPNNFNGPDTSPGGFSKAFSRFENVATKFFSNTDSLVSDLRDAAFKIFNPNSPDYMRAAVFKLQRLENVPVNPNSVSKLTFSVVAYFDVDTENYNIHKSEQQWALPTETQGIVDCDLKGETIKIPWKGEEFVFLKILEHVRNNRFVLGRLQLKLDTLVTGHPLKVTIIGDDGKNKGSAILEFAVGAVSLDEFNQMNMQSNGVNRDYTPRYMTSRNTGRNNGEYMDKNEEWRQTRLRAKNSKRVSLYK</sequence>
<evidence type="ECO:0000313" key="3">
    <source>
        <dbReference type="EMBL" id="SVP89587.1"/>
    </source>
</evidence>
<dbReference type="EMBL" id="UIVT01000001">
    <property type="protein sequence ID" value="SVP88420.1"/>
    <property type="molecule type" value="Genomic_DNA"/>
</dbReference>
<reference evidence="3" key="1">
    <citation type="submission" date="2018-07" db="EMBL/GenBank/DDBJ databases">
        <authorList>
            <person name="Quirk P.G."/>
            <person name="Krulwich T.A."/>
        </authorList>
    </citation>
    <scope>NUCLEOTIDE SEQUENCE</scope>
    <source>
        <strain evidence="3">Anand</strain>
    </source>
</reference>
<evidence type="ECO:0000256" key="1">
    <source>
        <dbReference type="SAM" id="MobiDB-lite"/>
    </source>
</evidence>
<name>A0A3B0MHU7_THEAN</name>
<accession>A0A3B0MHU7</accession>
<feature type="compositionally biased region" description="Low complexity" evidence="1">
    <location>
        <begin position="249"/>
        <end position="270"/>
    </location>
</feature>
<dbReference type="VEuPathDB" id="PiroplasmaDB:TA19575"/>
<feature type="region of interest" description="Disordered" evidence="1">
    <location>
        <begin position="246"/>
        <end position="292"/>
    </location>
</feature>
<feature type="compositionally biased region" description="Polar residues" evidence="1">
    <location>
        <begin position="273"/>
        <end position="292"/>
    </location>
</feature>
<protein>
    <submittedName>
        <fullName evidence="3">Uncharacterized protein</fullName>
    </submittedName>
</protein>
<feature type="compositionally biased region" description="Polar residues" evidence="1">
    <location>
        <begin position="570"/>
        <end position="579"/>
    </location>
</feature>
<dbReference type="AlphaFoldDB" id="A0A3B0MHU7"/>
<feature type="region of interest" description="Disordered" evidence="1">
    <location>
        <begin position="563"/>
        <end position="587"/>
    </location>
</feature>
<proteinExistence type="predicted"/>